<dbReference type="PANTHER" id="PTHR24421:SF10">
    <property type="entry name" value="NITRATE_NITRITE SENSOR PROTEIN NARQ"/>
    <property type="match status" value="1"/>
</dbReference>
<evidence type="ECO:0000313" key="14">
    <source>
        <dbReference type="Proteomes" id="UP000578449"/>
    </source>
</evidence>
<evidence type="ECO:0000256" key="4">
    <source>
        <dbReference type="ARBA" id="ARBA00022679"/>
    </source>
</evidence>
<evidence type="ECO:0000256" key="8">
    <source>
        <dbReference type="ARBA" id="ARBA00023012"/>
    </source>
</evidence>
<feature type="transmembrane region" description="Helical" evidence="9">
    <location>
        <begin position="36"/>
        <end position="55"/>
    </location>
</feature>
<dbReference type="GO" id="GO:0005524">
    <property type="term" value="F:ATP binding"/>
    <property type="evidence" value="ECO:0007669"/>
    <property type="project" value="UniProtKB-KW"/>
</dbReference>
<feature type="domain" description="Signal transduction histidine kinase subgroup 3 dimerisation and phosphoacceptor" evidence="11">
    <location>
        <begin position="229"/>
        <end position="296"/>
    </location>
</feature>
<keyword evidence="10" id="KW-0732">Signal</keyword>
<keyword evidence="9" id="KW-0472">Membrane</keyword>
<gene>
    <name evidence="13" type="ORF">HNP84_000123</name>
</gene>
<dbReference type="EC" id="2.7.13.3" evidence="2"/>
<evidence type="ECO:0000313" key="13">
    <source>
        <dbReference type="EMBL" id="MBB5130435.1"/>
    </source>
</evidence>
<keyword evidence="4" id="KW-0808">Transferase</keyword>
<dbReference type="EMBL" id="JACHGN010000001">
    <property type="protein sequence ID" value="MBB5130435.1"/>
    <property type="molecule type" value="Genomic_DNA"/>
</dbReference>
<dbReference type="InterPro" id="IPR036890">
    <property type="entry name" value="HATPase_C_sf"/>
</dbReference>
<evidence type="ECO:0000256" key="7">
    <source>
        <dbReference type="ARBA" id="ARBA00022840"/>
    </source>
</evidence>
<accession>A0A840P315</accession>
<dbReference type="InterPro" id="IPR011712">
    <property type="entry name" value="Sig_transdc_His_kin_sub3_dim/P"/>
</dbReference>
<keyword evidence="6 13" id="KW-0418">Kinase</keyword>
<comment type="caution">
    <text evidence="13">The sequence shown here is derived from an EMBL/GenBank/DDBJ whole genome shotgun (WGS) entry which is preliminary data.</text>
</comment>
<dbReference type="RefSeq" id="WP_185047329.1">
    <property type="nucleotide sequence ID" value="NZ_BAABIX010000006.1"/>
</dbReference>
<dbReference type="Pfam" id="PF13796">
    <property type="entry name" value="Sensor"/>
    <property type="match status" value="1"/>
</dbReference>
<dbReference type="Proteomes" id="UP000578449">
    <property type="component" value="Unassembled WGS sequence"/>
</dbReference>
<dbReference type="GO" id="GO:0016020">
    <property type="term" value="C:membrane"/>
    <property type="evidence" value="ECO:0007669"/>
    <property type="project" value="InterPro"/>
</dbReference>
<dbReference type="GO" id="GO:0046983">
    <property type="term" value="F:protein dimerization activity"/>
    <property type="evidence" value="ECO:0007669"/>
    <property type="project" value="InterPro"/>
</dbReference>
<dbReference type="Pfam" id="PF07730">
    <property type="entry name" value="HisKA_3"/>
    <property type="match status" value="1"/>
</dbReference>
<keyword evidence="8" id="KW-0902">Two-component regulatory system</keyword>
<dbReference type="PANTHER" id="PTHR24421">
    <property type="entry name" value="NITRATE/NITRITE SENSOR PROTEIN NARX-RELATED"/>
    <property type="match status" value="1"/>
</dbReference>
<feature type="transmembrane region" description="Helical" evidence="9">
    <location>
        <begin position="481"/>
        <end position="501"/>
    </location>
</feature>
<protein>
    <recommendedName>
        <fullName evidence="2">histidine kinase</fullName>
        <ecNumber evidence="2">2.7.13.3</ecNumber>
    </recommendedName>
</protein>
<proteinExistence type="predicted"/>
<keyword evidence="9" id="KW-1133">Transmembrane helix</keyword>
<feature type="chain" id="PRO_5032979314" description="histidine kinase" evidence="10">
    <location>
        <begin position="30"/>
        <end position="524"/>
    </location>
</feature>
<evidence type="ECO:0000256" key="1">
    <source>
        <dbReference type="ARBA" id="ARBA00000085"/>
    </source>
</evidence>
<evidence type="ECO:0000259" key="12">
    <source>
        <dbReference type="Pfam" id="PF13796"/>
    </source>
</evidence>
<evidence type="ECO:0000256" key="5">
    <source>
        <dbReference type="ARBA" id="ARBA00022741"/>
    </source>
</evidence>
<dbReference type="Gene3D" id="1.20.5.1930">
    <property type="match status" value="1"/>
</dbReference>
<evidence type="ECO:0000256" key="10">
    <source>
        <dbReference type="SAM" id="SignalP"/>
    </source>
</evidence>
<reference evidence="13 14" key="1">
    <citation type="submission" date="2020-08" db="EMBL/GenBank/DDBJ databases">
        <title>Genomic Encyclopedia of Type Strains, Phase IV (KMG-IV): sequencing the most valuable type-strain genomes for metagenomic binning, comparative biology and taxonomic classification.</title>
        <authorList>
            <person name="Goeker M."/>
        </authorList>
    </citation>
    <scope>NUCLEOTIDE SEQUENCE [LARGE SCALE GENOMIC DNA]</scope>
    <source>
        <strain evidence="13 14">DSM 45615</strain>
    </source>
</reference>
<dbReference type="AlphaFoldDB" id="A0A840P315"/>
<organism evidence="13 14">
    <name type="scientific">Thermocatellispora tengchongensis</name>
    <dbReference type="NCBI Taxonomy" id="1073253"/>
    <lineage>
        <taxon>Bacteria</taxon>
        <taxon>Bacillati</taxon>
        <taxon>Actinomycetota</taxon>
        <taxon>Actinomycetes</taxon>
        <taxon>Streptosporangiales</taxon>
        <taxon>Streptosporangiaceae</taxon>
        <taxon>Thermocatellispora</taxon>
    </lineage>
</organism>
<keyword evidence="5" id="KW-0547">Nucleotide-binding</keyword>
<dbReference type="InterPro" id="IPR050482">
    <property type="entry name" value="Sensor_HK_TwoCompSys"/>
</dbReference>
<evidence type="ECO:0000256" key="3">
    <source>
        <dbReference type="ARBA" id="ARBA00022553"/>
    </source>
</evidence>
<dbReference type="InterPro" id="IPR025828">
    <property type="entry name" value="Put_sensor_dom"/>
</dbReference>
<evidence type="ECO:0000259" key="11">
    <source>
        <dbReference type="Pfam" id="PF07730"/>
    </source>
</evidence>
<feature type="signal peptide" evidence="10">
    <location>
        <begin position="1"/>
        <end position="29"/>
    </location>
</feature>
<evidence type="ECO:0000256" key="6">
    <source>
        <dbReference type="ARBA" id="ARBA00022777"/>
    </source>
</evidence>
<comment type="catalytic activity">
    <reaction evidence="1">
        <text>ATP + protein L-histidine = ADP + protein N-phospho-L-histidine.</text>
        <dbReference type="EC" id="2.7.13.3"/>
    </reaction>
</comment>
<feature type="transmembrane region" description="Helical" evidence="9">
    <location>
        <begin position="133"/>
        <end position="156"/>
    </location>
</feature>
<name>A0A840P315_9ACTN</name>
<evidence type="ECO:0000256" key="2">
    <source>
        <dbReference type="ARBA" id="ARBA00012438"/>
    </source>
</evidence>
<feature type="transmembrane region" description="Helical" evidence="9">
    <location>
        <begin position="168"/>
        <end position="189"/>
    </location>
</feature>
<keyword evidence="14" id="KW-1185">Reference proteome</keyword>
<dbReference type="GO" id="GO:0000155">
    <property type="term" value="F:phosphorelay sensor kinase activity"/>
    <property type="evidence" value="ECO:0007669"/>
    <property type="project" value="InterPro"/>
</dbReference>
<dbReference type="Gene3D" id="3.30.565.10">
    <property type="entry name" value="Histidine kinase-like ATPase, C-terminal domain"/>
    <property type="match status" value="1"/>
</dbReference>
<keyword evidence="9" id="KW-0812">Transmembrane</keyword>
<keyword evidence="3" id="KW-0597">Phosphoprotein</keyword>
<feature type="domain" description="Putative sensor" evidence="12">
    <location>
        <begin position="17"/>
        <end position="200"/>
    </location>
</feature>
<sequence>MRRYARRYTVAVGRAAMLSWLAVAGAAQAAVSVVFLIVSFGLGLFFLFPGLARVTRWNARAARRRAYAWSGVRIDEPYLPPPPPPVPGPDGLYRHDRTLYKSPRVPAWNDRWRWVFSDPATWRDLVWRFADPFVAAALGAVPLLVLLGALAAPWYWRWPWGPAPLAAAVTALLGLMVAGAVLAALPSLLRAHSLWSRVLLAPTRRSQLTGTMRRITRARTDAAYFQAAELRRIERDLHDGAQARLVAMGMTLSAAKELAATDPAAARKLLSGAREESAVALAELRRVVRGIHPPVLAERGLGDAVRALALDSPLDVQVEADLEVRAGAPFESAAYFAVSELLTHLATRPGVERVLIDISNEGAKLRLTVTDDGDRAYDAAESLVAGIERRLAVFDGVLAVTATAHGPSTATIELPHALAGSIADTGPRMPLWKLSVVAAGHSVGWLPLFPQGLVAAIIKIIDAEEKPAWFLGLHVPEPYQWPTILTMIAVGLFMLGAAIVLPIAHGGPGSGDDGSGRSWSGRGC</sequence>
<keyword evidence="7" id="KW-0067">ATP-binding</keyword>
<evidence type="ECO:0000256" key="9">
    <source>
        <dbReference type="SAM" id="Phobius"/>
    </source>
</evidence>